<reference evidence="4 5" key="1">
    <citation type="submission" date="2014-04" db="EMBL/GenBank/DDBJ databases">
        <title>Genome evolution of avian class.</title>
        <authorList>
            <person name="Zhang G."/>
            <person name="Li C."/>
        </authorList>
    </citation>
    <scope>NUCLEOTIDE SEQUENCE [LARGE SCALE GENOMIC DNA]</scope>
    <source>
        <strain evidence="4">BGI_N334</strain>
    </source>
</reference>
<dbReference type="InterPro" id="IPR000477">
    <property type="entry name" value="RT_dom"/>
</dbReference>
<dbReference type="EC" id="3.1.26.4" evidence="2"/>
<comment type="similarity">
    <text evidence="1">Belongs to the beta type-B retroviral polymerase family. HERV class-II K(HML-2) pol subfamily.</text>
</comment>
<dbReference type="AlphaFoldDB" id="A0A091T5S2"/>
<dbReference type="Gene3D" id="3.10.10.10">
    <property type="entry name" value="HIV Type 1 Reverse Transcriptase, subunit A, domain 1"/>
    <property type="match status" value="1"/>
</dbReference>
<feature type="non-terminal residue" evidence="4">
    <location>
        <position position="1"/>
    </location>
</feature>
<proteinExistence type="inferred from homology"/>
<evidence type="ECO:0000313" key="4">
    <source>
        <dbReference type="EMBL" id="KFQ66810.1"/>
    </source>
</evidence>
<evidence type="ECO:0000256" key="2">
    <source>
        <dbReference type="ARBA" id="ARBA00012180"/>
    </source>
</evidence>
<dbReference type="Pfam" id="PF00078">
    <property type="entry name" value="RVT_1"/>
    <property type="match status" value="1"/>
</dbReference>
<gene>
    <name evidence="4" type="ORF">N334_10422</name>
</gene>
<name>A0A091T5S2_PELCR</name>
<dbReference type="InterPro" id="IPR043128">
    <property type="entry name" value="Rev_trsase/Diguanyl_cyclase"/>
</dbReference>
<organism evidence="4 5">
    <name type="scientific">Pelecanus crispus</name>
    <name type="common">Dalmatian pelican</name>
    <dbReference type="NCBI Taxonomy" id="36300"/>
    <lineage>
        <taxon>Eukaryota</taxon>
        <taxon>Metazoa</taxon>
        <taxon>Chordata</taxon>
        <taxon>Craniata</taxon>
        <taxon>Vertebrata</taxon>
        <taxon>Euteleostomi</taxon>
        <taxon>Archelosauria</taxon>
        <taxon>Archosauria</taxon>
        <taxon>Dinosauria</taxon>
        <taxon>Saurischia</taxon>
        <taxon>Theropoda</taxon>
        <taxon>Coelurosauria</taxon>
        <taxon>Aves</taxon>
        <taxon>Neognathae</taxon>
        <taxon>Neoaves</taxon>
        <taxon>Aequornithes</taxon>
        <taxon>Pelecaniformes</taxon>
        <taxon>Pelecanidae</taxon>
        <taxon>Pelecanus</taxon>
    </lineage>
</organism>
<sequence>AVLDTKDMFFMVPLQEQDKPHFAFTWEGVQYTFNRFPQGYKHCPTIAHGTLAELLQQVSIPPETCLYQYRDNILIGGDSPEAVRTAAASVRETLNNAGVVIPVDKCQGLTQEVKFLATCWIAGSASIPPDTLEKTEALQPPQSKKELQQTLGYWRKHIPGFSIIVRPLYSLLQKGKVWEWTEEHNKAMKTLMNELQTHQSLGLYTP</sequence>
<dbReference type="PROSITE" id="PS50878">
    <property type="entry name" value="RT_POL"/>
    <property type="match status" value="1"/>
</dbReference>
<protein>
    <recommendedName>
        <fullName evidence="2">ribonuclease H</fullName>
        <ecNumber evidence="2">3.1.26.4</ecNumber>
    </recommendedName>
</protein>
<dbReference type="PANTHER" id="PTHR33064">
    <property type="entry name" value="POL PROTEIN"/>
    <property type="match status" value="1"/>
</dbReference>
<dbReference type="EMBL" id="KK498372">
    <property type="protein sequence ID" value="KFQ66810.1"/>
    <property type="molecule type" value="Genomic_DNA"/>
</dbReference>
<keyword evidence="5" id="KW-1185">Reference proteome</keyword>
<evidence type="ECO:0000259" key="3">
    <source>
        <dbReference type="PROSITE" id="PS50878"/>
    </source>
</evidence>
<evidence type="ECO:0000256" key="1">
    <source>
        <dbReference type="ARBA" id="ARBA00010879"/>
    </source>
</evidence>
<dbReference type="GO" id="GO:0004523">
    <property type="term" value="F:RNA-DNA hybrid ribonuclease activity"/>
    <property type="evidence" value="ECO:0007669"/>
    <property type="project" value="UniProtKB-EC"/>
</dbReference>
<dbReference type="Proteomes" id="UP000054150">
    <property type="component" value="Unassembled WGS sequence"/>
</dbReference>
<evidence type="ECO:0000313" key="5">
    <source>
        <dbReference type="Proteomes" id="UP000054150"/>
    </source>
</evidence>
<dbReference type="InterPro" id="IPR051320">
    <property type="entry name" value="Viral_Replic_Matur_Polypro"/>
</dbReference>
<dbReference type="Gene3D" id="3.30.70.270">
    <property type="match status" value="2"/>
</dbReference>
<dbReference type="InterPro" id="IPR043502">
    <property type="entry name" value="DNA/RNA_pol_sf"/>
</dbReference>
<feature type="domain" description="Reverse transcriptase" evidence="3">
    <location>
        <begin position="1"/>
        <end position="120"/>
    </location>
</feature>
<dbReference type="PANTHER" id="PTHR33064:SF37">
    <property type="entry name" value="RIBONUCLEASE H"/>
    <property type="match status" value="1"/>
</dbReference>
<feature type="non-terminal residue" evidence="4">
    <location>
        <position position="206"/>
    </location>
</feature>
<accession>A0A091T5S2</accession>
<dbReference type="SUPFAM" id="SSF56672">
    <property type="entry name" value="DNA/RNA polymerases"/>
    <property type="match status" value="1"/>
</dbReference>